<keyword evidence="1" id="KW-0489">Methyltransferase</keyword>
<accession>A0A931CNJ8</accession>
<dbReference type="AlphaFoldDB" id="A0A931CNJ8"/>
<dbReference type="EMBL" id="JADQTO010000035">
    <property type="protein sequence ID" value="MBG0568165.1"/>
    <property type="molecule type" value="Genomic_DNA"/>
</dbReference>
<keyword evidence="1" id="KW-0808">Transferase</keyword>
<dbReference type="Pfam" id="PF04672">
    <property type="entry name" value="Methyltransf_19"/>
    <property type="match status" value="1"/>
</dbReference>
<protein>
    <submittedName>
        <fullName evidence="1">SAM-dependent methyltransferase</fullName>
    </submittedName>
</protein>
<comment type="caution">
    <text evidence="1">The sequence shown here is derived from an EMBL/GenBank/DDBJ whole genome shotgun (WGS) entry which is preliminary data.</text>
</comment>
<organism evidence="1 2">
    <name type="scientific">Actinoplanes aureus</name>
    <dbReference type="NCBI Taxonomy" id="2792083"/>
    <lineage>
        <taxon>Bacteria</taxon>
        <taxon>Bacillati</taxon>
        <taxon>Actinomycetota</taxon>
        <taxon>Actinomycetes</taxon>
        <taxon>Micromonosporales</taxon>
        <taxon>Micromonosporaceae</taxon>
        <taxon>Actinoplanes</taxon>
    </lineage>
</organism>
<name>A0A931CNJ8_9ACTN</name>
<dbReference type="GO" id="GO:0008168">
    <property type="term" value="F:methyltransferase activity"/>
    <property type="evidence" value="ECO:0007669"/>
    <property type="project" value="UniProtKB-KW"/>
</dbReference>
<dbReference type="PIRSF" id="PIRSF017393">
    <property type="entry name" value="MTase_SAV2177"/>
    <property type="match status" value="1"/>
</dbReference>
<sequence length="259" mass="28078">MSTAFNPNQPATARIWNYLLGGKDNFAVDRHAAENLLNTFPVLWHASREDYAFLLRAVGYLAAEAGIRQFLDIGTGLPSSPAVHEVARGIDRSARVVHVDHDAIVGVHAQSQLTGDYLDADLRDVDALLAALRQSVLDLTEPVGLLLTAVLHEIPDEQDPHRIVRQLIAALPSGSHVVLSHPTADLTDRYLLAGLAAGYGWGPFQARSRDELTRLLDGLEVVDPGLVIPSRWRPKLQPSPCGHCGPGHAISYAAVGRRP</sequence>
<dbReference type="Proteomes" id="UP000598146">
    <property type="component" value="Unassembled WGS sequence"/>
</dbReference>
<dbReference type="Gene3D" id="3.40.50.150">
    <property type="entry name" value="Vaccinia Virus protein VP39"/>
    <property type="match status" value="1"/>
</dbReference>
<proteinExistence type="predicted"/>
<dbReference type="InterPro" id="IPR029063">
    <property type="entry name" value="SAM-dependent_MTases_sf"/>
</dbReference>
<dbReference type="SUPFAM" id="SSF53335">
    <property type="entry name" value="S-adenosyl-L-methionine-dependent methyltransferases"/>
    <property type="match status" value="1"/>
</dbReference>
<dbReference type="GO" id="GO:0032259">
    <property type="term" value="P:methylation"/>
    <property type="evidence" value="ECO:0007669"/>
    <property type="project" value="UniProtKB-KW"/>
</dbReference>
<keyword evidence="2" id="KW-1185">Reference proteome</keyword>
<gene>
    <name evidence="1" type="ORF">I4J89_42720</name>
</gene>
<evidence type="ECO:0000313" key="2">
    <source>
        <dbReference type="Proteomes" id="UP000598146"/>
    </source>
</evidence>
<dbReference type="InterPro" id="IPR006764">
    <property type="entry name" value="SAM_dep_MeTrfase_SAV2177_type"/>
</dbReference>
<evidence type="ECO:0000313" key="1">
    <source>
        <dbReference type="EMBL" id="MBG0568165.1"/>
    </source>
</evidence>
<dbReference type="RefSeq" id="WP_196419942.1">
    <property type="nucleotide sequence ID" value="NZ_JADQTO010000035.1"/>
</dbReference>
<reference evidence="1" key="1">
    <citation type="submission" date="2020-11" db="EMBL/GenBank/DDBJ databases">
        <title>Isolation and identification of active actinomycetes.</title>
        <authorList>
            <person name="Sun X."/>
        </authorList>
    </citation>
    <scope>NUCLEOTIDE SEQUENCE</scope>
    <source>
        <strain evidence="1">NEAU-A11</strain>
    </source>
</reference>